<comment type="caution">
    <text evidence="2">The sequence shown here is derived from an EMBL/GenBank/DDBJ whole genome shotgun (WGS) entry which is preliminary data.</text>
</comment>
<dbReference type="EMBL" id="PYDT01000005">
    <property type="protein sequence ID" value="THU61607.1"/>
    <property type="molecule type" value="Genomic_DNA"/>
</dbReference>
<feature type="region of interest" description="Disordered" evidence="1">
    <location>
        <begin position="86"/>
        <end position="115"/>
    </location>
</feature>
<dbReference type="AlphaFoldDB" id="A0A4S8JHU7"/>
<proteinExistence type="predicted"/>
<feature type="compositionally biased region" description="Basic residues" evidence="1">
    <location>
        <begin position="106"/>
        <end position="115"/>
    </location>
</feature>
<protein>
    <submittedName>
        <fullName evidence="2">Uncharacterized protein</fullName>
    </submittedName>
</protein>
<name>A0A4S8JHU7_MUSBA</name>
<evidence type="ECO:0000256" key="1">
    <source>
        <dbReference type="SAM" id="MobiDB-lite"/>
    </source>
</evidence>
<sequence>MELEIHVADSATATAKQVPGDELALSFRFLLVCPEGCRQGAHLRSHPLGLVSLRVLQRTARERGEWRALFPSIRARLSSFTKRLRSSNGRDSESFRRSSLSVGRLSSKRHSQSGY</sequence>
<evidence type="ECO:0000313" key="2">
    <source>
        <dbReference type="EMBL" id="THU61607.1"/>
    </source>
</evidence>
<keyword evidence="3" id="KW-1185">Reference proteome</keyword>
<accession>A0A4S8JHU7</accession>
<reference evidence="2 3" key="1">
    <citation type="journal article" date="2019" name="Nat. Plants">
        <title>Genome sequencing of Musa balbisiana reveals subgenome evolution and function divergence in polyploid bananas.</title>
        <authorList>
            <person name="Yao X."/>
        </authorList>
    </citation>
    <scope>NUCLEOTIDE SEQUENCE [LARGE SCALE GENOMIC DNA]</scope>
    <source>
        <strain evidence="3">cv. DH-PKW</strain>
        <tissue evidence="2">Leaves</tissue>
    </source>
</reference>
<evidence type="ECO:0000313" key="3">
    <source>
        <dbReference type="Proteomes" id="UP000317650"/>
    </source>
</evidence>
<organism evidence="2 3">
    <name type="scientific">Musa balbisiana</name>
    <name type="common">Banana</name>
    <dbReference type="NCBI Taxonomy" id="52838"/>
    <lineage>
        <taxon>Eukaryota</taxon>
        <taxon>Viridiplantae</taxon>
        <taxon>Streptophyta</taxon>
        <taxon>Embryophyta</taxon>
        <taxon>Tracheophyta</taxon>
        <taxon>Spermatophyta</taxon>
        <taxon>Magnoliopsida</taxon>
        <taxon>Liliopsida</taxon>
        <taxon>Zingiberales</taxon>
        <taxon>Musaceae</taxon>
        <taxon>Musa</taxon>
    </lineage>
</organism>
<gene>
    <name evidence="2" type="ORF">C4D60_Mb07t25100</name>
</gene>
<dbReference type="Proteomes" id="UP000317650">
    <property type="component" value="Chromosome 7"/>
</dbReference>